<evidence type="ECO:0000256" key="1">
    <source>
        <dbReference type="SAM" id="MobiDB-lite"/>
    </source>
</evidence>
<sequence>MTLVAVALQLVYDIGSARLKYREGFWQNPKTKEIVSKPSQLWSTEDTSHVEPLYYTFACALALESSVFFLLMAFWSYISKSVTKTSFMSSLEFKINIVASVLVIILFPTIQFIFRNDHAYKEAAPQLMFSTLMLILGGLGIRNQIKLGVLLTSAKEMMNDTTANVVFKLEYFKDMNLVLTISFFCGGIPLAITSVDGLLANPIIATNKFASDVLITNLNFFEFVIWVTLTLIFYPRKTTSTSAPFGSSNVSVTAPSYRRVDPSLHKPSHEVNHRAVDVIYYNPPDADLEQGDKANLAWSNEPLPNMDPLADIHAHASLNPPVSESHERFPPGELQSRTLYYHEALKKALERNKQNRQNDNDNLNYDSSNNSSGTIRFDEPAPVPPLIPRSRSGTKSGNRYPVPQPTHPRSLSAASHRSQHPLIEAITSDYQHQVQGHGHQKTPSVEYPSKAEYRPTSTQYNLPSLVGPFAEQNNAGPSGHKRSQSSQGPSLESLTDSDIIRIVYEPPQRQNESGYNPTSFYENIGREAQALHPRPYSPRG</sequence>
<evidence type="ECO:0000313" key="3">
    <source>
        <dbReference type="EMBL" id="KAF9331984.1"/>
    </source>
</evidence>
<feature type="region of interest" description="Disordered" evidence="1">
    <location>
        <begin position="460"/>
        <end position="540"/>
    </location>
</feature>
<feature type="compositionally biased region" description="Polar residues" evidence="1">
    <location>
        <begin position="508"/>
        <end position="521"/>
    </location>
</feature>
<dbReference type="AlphaFoldDB" id="A0A9P5SK67"/>
<feature type="compositionally biased region" description="Low complexity" evidence="1">
    <location>
        <begin position="360"/>
        <end position="372"/>
    </location>
</feature>
<keyword evidence="2" id="KW-1133">Transmembrane helix</keyword>
<feature type="transmembrane region" description="Helical" evidence="2">
    <location>
        <begin position="177"/>
        <end position="195"/>
    </location>
</feature>
<organism evidence="3 4">
    <name type="scientific">Podila minutissima</name>
    <dbReference type="NCBI Taxonomy" id="64525"/>
    <lineage>
        <taxon>Eukaryota</taxon>
        <taxon>Fungi</taxon>
        <taxon>Fungi incertae sedis</taxon>
        <taxon>Mucoromycota</taxon>
        <taxon>Mortierellomycotina</taxon>
        <taxon>Mortierellomycetes</taxon>
        <taxon>Mortierellales</taxon>
        <taxon>Mortierellaceae</taxon>
        <taxon>Podila</taxon>
    </lineage>
</organism>
<reference evidence="3" key="1">
    <citation type="journal article" date="2020" name="Fungal Divers.">
        <title>Resolving the Mortierellaceae phylogeny through synthesis of multi-gene phylogenetics and phylogenomics.</title>
        <authorList>
            <person name="Vandepol N."/>
            <person name="Liber J."/>
            <person name="Desiro A."/>
            <person name="Na H."/>
            <person name="Kennedy M."/>
            <person name="Barry K."/>
            <person name="Grigoriev I.V."/>
            <person name="Miller A.N."/>
            <person name="O'Donnell K."/>
            <person name="Stajich J.E."/>
            <person name="Bonito G."/>
        </authorList>
    </citation>
    <scope>NUCLEOTIDE SEQUENCE</scope>
    <source>
        <strain evidence="3">NVP1</strain>
    </source>
</reference>
<feature type="transmembrane region" description="Helical" evidence="2">
    <location>
        <begin position="53"/>
        <end position="75"/>
    </location>
</feature>
<keyword evidence="2" id="KW-0472">Membrane</keyword>
<comment type="caution">
    <text evidence="3">The sequence shown here is derived from an EMBL/GenBank/DDBJ whole genome shotgun (WGS) entry which is preliminary data.</text>
</comment>
<feature type="transmembrane region" description="Helical" evidence="2">
    <location>
        <begin position="126"/>
        <end position="145"/>
    </location>
</feature>
<keyword evidence="4" id="KW-1185">Reference proteome</keyword>
<evidence type="ECO:0000313" key="4">
    <source>
        <dbReference type="Proteomes" id="UP000696485"/>
    </source>
</evidence>
<feature type="transmembrane region" description="Helical" evidence="2">
    <location>
        <begin position="95"/>
        <end position="114"/>
    </location>
</feature>
<keyword evidence="2" id="KW-0812">Transmembrane</keyword>
<accession>A0A9P5SK67</accession>
<name>A0A9P5SK67_9FUNG</name>
<feature type="transmembrane region" description="Helical" evidence="2">
    <location>
        <begin position="215"/>
        <end position="234"/>
    </location>
</feature>
<dbReference type="Proteomes" id="UP000696485">
    <property type="component" value="Unassembled WGS sequence"/>
</dbReference>
<feature type="compositionally biased region" description="Polar residues" evidence="1">
    <location>
        <begin position="407"/>
        <end position="416"/>
    </location>
</feature>
<feature type="region of interest" description="Disordered" evidence="1">
    <location>
        <begin position="352"/>
        <end position="417"/>
    </location>
</feature>
<feature type="compositionally biased region" description="Polar residues" evidence="1">
    <location>
        <begin position="484"/>
        <end position="496"/>
    </location>
</feature>
<evidence type="ECO:0000256" key="2">
    <source>
        <dbReference type="SAM" id="Phobius"/>
    </source>
</evidence>
<protein>
    <submittedName>
        <fullName evidence="3">Uncharacterized protein</fullName>
    </submittedName>
</protein>
<gene>
    <name evidence="3" type="ORF">BG006_005133</name>
</gene>
<dbReference type="EMBL" id="JAAAUY010000289">
    <property type="protein sequence ID" value="KAF9331984.1"/>
    <property type="molecule type" value="Genomic_DNA"/>
</dbReference>
<proteinExistence type="predicted"/>